<dbReference type="Proteomes" id="UP000283077">
    <property type="component" value="Unassembled WGS sequence"/>
</dbReference>
<gene>
    <name evidence="3" type="ORF">EOE67_18155</name>
</gene>
<keyword evidence="4" id="KW-1185">Reference proteome</keyword>
<organism evidence="3 4">
    <name type="scientific">Rheinheimera riviphila</name>
    <dbReference type="NCBI Taxonomy" id="1834037"/>
    <lineage>
        <taxon>Bacteria</taxon>
        <taxon>Pseudomonadati</taxon>
        <taxon>Pseudomonadota</taxon>
        <taxon>Gammaproteobacteria</taxon>
        <taxon>Chromatiales</taxon>
        <taxon>Chromatiaceae</taxon>
        <taxon>Rheinheimera</taxon>
    </lineage>
</organism>
<feature type="domain" description="Integrase catalytic" evidence="2">
    <location>
        <begin position="253"/>
        <end position="464"/>
    </location>
</feature>
<evidence type="ECO:0000313" key="3">
    <source>
        <dbReference type="EMBL" id="RVU33161.1"/>
    </source>
</evidence>
<accession>A0A437QF74</accession>
<name>A0A437QF74_9GAMM</name>
<dbReference type="Gene3D" id="3.30.420.10">
    <property type="entry name" value="Ribonuclease H-like superfamily/Ribonuclease H"/>
    <property type="match status" value="1"/>
</dbReference>
<dbReference type="EMBL" id="SACS01000026">
    <property type="protein sequence ID" value="RVU33161.1"/>
    <property type="molecule type" value="Genomic_DNA"/>
</dbReference>
<proteinExistence type="predicted"/>
<sequence length="670" mass="76854">MIVTYSVGDFIVIEHEGSQAQFEILESSLSSLRLKDSLTGIESSRKIHVIQEMIIAGTAVIHQRLESTRKLLKSDAVEFENYPEDLKKEARDRYIFVTGIVDMGLPSHSEQRLTKPITDIWNNEKFEYLSKRPSVRSVQRWLKSFVEGAHSIRALIPQRANKGNRSPKVDVRVERYIQLAIDSFKKLERPSIATAFGNLETRINYDNSKIADAEKKLKVPTRTAFVKRLEKEAPRELMQTRAGKEQTRKEYRVARLPQEISLILQRVEVDHTTLDLFIVDEKTNLILGRPNVTALLDYKSKSVLGFYIGFEKASYLSIAKALRHAILPKSYVKKLYPSVVNSYDAYGPPKVLSVDRGKDFESRAFEDACLDLNIRIHRNPARHPWYKGSIESYFDTINQQLLDDKSGKVFPNIVDSNNYDPKKHAIITMGLFLEIFHKWLIDIYHQQKVAQGTIIPSVSWNEDRDKVPLRTVDPKALDIVLAETKTAKNNKGGIKFQYIQYDSDELFKLRAEVGFKNVTFKIDREDLGKIYVLDERNSHDKRYITVPALNQSYAKGLRLHQHKIILNFNRKFLNGKVDAEALAIARMQIEEMVQEHIKSRKGKISTNQSVSRWADVGQQKDNTTKGTVVDESNEYRGVPKPDVGSATERRQEKVIGFDGTNNTLPDKLDF</sequence>
<reference evidence="3 4" key="1">
    <citation type="submission" date="2019-01" db="EMBL/GenBank/DDBJ databases">
        <authorList>
            <person name="Chen W.-M."/>
        </authorList>
    </citation>
    <scope>NUCLEOTIDE SEQUENCE [LARGE SCALE GENOMIC DNA]</scope>
    <source>
        <strain evidence="3 4">KYPC3</strain>
    </source>
</reference>
<dbReference type="GO" id="GO:0015074">
    <property type="term" value="P:DNA integration"/>
    <property type="evidence" value="ECO:0007669"/>
    <property type="project" value="InterPro"/>
</dbReference>
<evidence type="ECO:0000259" key="2">
    <source>
        <dbReference type="PROSITE" id="PS50994"/>
    </source>
</evidence>
<dbReference type="AlphaFoldDB" id="A0A437QF74"/>
<protein>
    <recommendedName>
        <fullName evidence="2">Integrase catalytic domain-containing protein</fullName>
    </recommendedName>
</protein>
<dbReference type="GO" id="GO:0003676">
    <property type="term" value="F:nucleic acid binding"/>
    <property type="evidence" value="ECO:0007669"/>
    <property type="project" value="InterPro"/>
</dbReference>
<dbReference type="SUPFAM" id="SSF53098">
    <property type="entry name" value="Ribonuclease H-like"/>
    <property type="match status" value="1"/>
</dbReference>
<dbReference type="InterPro" id="IPR001584">
    <property type="entry name" value="Integrase_cat-core"/>
</dbReference>
<dbReference type="InterPro" id="IPR015378">
    <property type="entry name" value="Transposase-like_Mu_C"/>
</dbReference>
<dbReference type="PROSITE" id="PS50994">
    <property type="entry name" value="INTEGRASE"/>
    <property type="match status" value="1"/>
</dbReference>
<dbReference type="InterPro" id="IPR012337">
    <property type="entry name" value="RNaseH-like_sf"/>
</dbReference>
<dbReference type="OrthoDB" id="501284at2"/>
<evidence type="ECO:0000313" key="4">
    <source>
        <dbReference type="Proteomes" id="UP000283077"/>
    </source>
</evidence>
<dbReference type="Pfam" id="PF09299">
    <property type="entry name" value="Mu-transpos_C"/>
    <property type="match status" value="1"/>
</dbReference>
<comment type="caution">
    <text evidence="3">The sequence shown here is derived from an EMBL/GenBank/DDBJ whole genome shotgun (WGS) entry which is preliminary data.</text>
</comment>
<evidence type="ECO:0000256" key="1">
    <source>
        <dbReference type="SAM" id="MobiDB-lite"/>
    </source>
</evidence>
<dbReference type="InterPro" id="IPR036397">
    <property type="entry name" value="RNaseH_sf"/>
</dbReference>
<dbReference type="RefSeq" id="WP_127700748.1">
    <property type="nucleotide sequence ID" value="NZ_SACS01000026.1"/>
</dbReference>
<feature type="region of interest" description="Disordered" evidence="1">
    <location>
        <begin position="619"/>
        <end position="651"/>
    </location>
</feature>